<evidence type="ECO:0000313" key="2">
    <source>
        <dbReference type="Proteomes" id="UP000438429"/>
    </source>
</evidence>
<protein>
    <submittedName>
        <fullName evidence="1">Uncharacterized protein</fullName>
    </submittedName>
</protein>
<dbReference type="AlphaFoldDB" id="A0A6A4S663"/>
<dbReference type="EMBL" id="VEVO01000018">
    <property type="protein sequence ID" value="KAF0027765.1"/>
    <property type="molecule type" value="Genomic_DNA"/>
</dbReference>
<gene>
    <name evidence="1" type="ORF">F2P81_020506</name>
</gene>
<reference evidence="1 2" key="1">
    <citation type="submission" date="2019-06" db="EMBL/GenBank/DDBJ databases">
        <title>Draft genomes of female and male turbot (Scophthalmus maximus).</title>
        <authorList>
            <person name="Xu H."/>
            <person name="Xu X.-W."/>
            <person name="Shao C."/>
            <person name="Chen S."/>
        </authorList>
    </citation>
    <scope>NUCLEOTIDE SEQUENCE [LARGE SCALE GENOMIC DNA]</scope>
    <source>
        <strain evidence="1">Ysfricsl-2016a</strain>
        <tissue evidence="1">Blood</tissue>
    </source>
</reference>
<comment type="caution">
    <text evidence="1">The sequence shown here is derived from an EMBL/GenBank/DDBJ whole genome shotgun (WGS) entry which is preliminary data.</text>
</comment>
<dbReference type="Proteomes" id="UP000438429">
    <property type="component" value="Unassembled WGS sequence"/>
</dbReference>
<organism evidence="1 2">
    <name type="scientific">Scophthalmus maximus</name>
    <name type="common">Turbot</name>
    <name type="synonym">Psetta maxima</name>
    <dbReference type="NCBI Taxonomy" id="52904"/>
    <lineage>
        <taxon>Eukaryota</taxon>
        <taxon>Metazoa</taxon>
        <taxon>Chordata</taxon>
        <taxon>Craniata</taxon>
        <taxon>Vertebrata</taxon>
        <taxon>Euteleostomi</taxon>
        <taxon>Actinopterygii</taxon>
        <taxon>Neopterygii</taxon>
        <taxon>Teleostei</taxon>
        <taxon>Neoteleostei</taxon>
        <taxon>Acanthomorphata</taxon>
        <taxon>Carangaria</taxon>
        <taxon>Pleuronectiformes</taxon>
        <taxon>Pleuronectoidei</taxon>
        <taxon>Scophthalmidae</taxon>
        <taxon>Scophthalmus</taxon>
    </lineage>
</organism>
<evidence type="ECO:0000313" key="1">
    <source>
        <dbReference type="EMBL" id="KAF0027765.1"/>
    </source>
</evidence>
<name>A0A6A4S663_SCOMX</name>
<sequence length="208" mass="23424">MMLTLPLQNEAICFSPKRCRQLPQELRGKVPASLPASRYRSVFYHDDQTTIPPGTTRGRQLKWKARDRSPRLLGCSALLFLKCGHEEKQGGEDKTWHCMMLDLFTDTQFTATRAVTVIHGSPPAVREFFFHSFPNIREGQSRVAIETSIARQCLRASVVTVAGGKSFPKSRSKKERLVNSGLVYLLYQASVFSAERFQLNPPVPPTSL</sequence>
<proteinExistence type="predicted"/>
<accession>A0A6A4S663</accession>